<protein>
    <submittedName>
        <fullName evidence="3">Uncharacterized protein</fullName>
    </submittedName>
</protein>
<dbReference type="Proteomes" id="UP000494256">
    <property type="component" value="Unassembled WGS sequence"/>
</dbReference>
<sequence length="89" mass="10121">MADKKGIKSKLPSPDPVEPRINDVSEPEGTKASKEDNTKTEPSHKTQKKRSIYFDNVAYDEGGEEHMLKTDESKSVKRCREKDTTKIKK</sequence>
<gene>
    <name evidence="2" type="ORF">APLA_LOCUS5953</name>
    <name evidence="3" type="ORF">APLA_LOCUS8615</name>
</gene>
<dbReference type="EMBL" id="CADEBD010000292">
    <property type="protein sequence ID" value="CAB3232942.1"/>
    <property type="molecule type" value="Genomic_DNA"/>
</dbReference>
<dbReference type="Proteomes" id="UP000494106">
    <property type="component" value="Unassembled WGS sequence"/>
</dbReference>
<feature type="region of interest" description="Disordered" evidence="1">
    <location>
        <begin position="1"/>
        <end position="51"/>
    </location>
</feature>
<evidence type="ECO:0000256" key="1">
    <source>
        <dbReference type="SAM" id="MobiDB-lite"/>
    </source>
</evidence>
<accession>A0A8S1A6E8</accession>
<comment type="caution">
    <text evidence="3">The sequence shown here is derived from an EMBL/GenBank/DDBJ whole genome shotgun (WGS) entry which is preliminary data.</text>
</comment>
<evidence type="ECO:0000313" key="4">
    <source>
        <dbReference type="Proteomes" id="UP000494106"/>
    </source>
</evidence>
<evidence type="ECO:0000313" key="2">
    <source>
        <dbReference type="EMBL" id="CAB3232942.1"/>
    </source>
</evidence>
<proteinExistence type="predicted"/>
<name>A0A8S1A6E8_ARCPL</name>
<reference evidence="4 5" key="1">
    <citation type="submission" date="2020-04" db="EMBL/GenBank/DDBJ databases">
        <authorList>
            <person name="Wallbank WR R."/>
            <person name="Pardo Diaz C."/>
            <person name="Kozak K."/>
            <person name="Martin S."/>
            <person name="Jiggins C."/>
            <person name="Moest M."/>
            <person name="Warren A I."/>
            <person name="Byers J.R.P. K."/>
            <person name="Montejo-Kovacevich G."/>
            <person name="Yen C E."/>
        </authorList>
    </citation>
    <scope>NUCLEOTIDE SEQUENCE [LARGE SCALE GENOMIC DNA]</scope>
</reference>
<feature type="region of interest" description="Disordered" evidence="1">
    <location>
        <begin position="63"/>
        <end position="89"/>
    </location>
</feature>
<evidence type="ECO:0000313" key="5">
    <source>
        <dbReference type="Proteomes" id="UP000494256"/>
    </source>
</evidence>
<keyword evidence="4" id="KW-1185">Reference proteome</keyword>
<dbReference type="AlphaFoldDB" id="A0A8S1A6E8"/>
<dbReference type="EMBL" id="CADEBC010000509">
    <property type="protein sequence ID" value="CAB3241432.1"/>
    <property type="molecule type" value="Genomic_DNA"/>
</dbReference>
<feature type="compositionally biased region" description="Basic and acidic residues" evidence="1">
    <location>
        <begin position="17"/>
        <end position="44"/>
    </location>
</feature>
<organism evidence="3 4">
    <name type="scientific">Arctia plantaginis</name>
    <name type="common">Wood tiger moth</name>
    <name type="synonym">Phalaena plantaginis</name>
    <dbReference type="NCBI Taxonomy" id="874455"/>
    <lineage>
        <taxon>Eukaryota</taxon>
        <taxon>Metazoa</taxon>
        <taxon>Ecdysozoa</taxon>
        <taxon>Arthropoda</taxon>
        <taxon>Hexapoda</taxon>
        <taxon>Insecta</taxon>
        <taxon>Pterygota</taxon>
        <taxon>Neoptera</taxon>
        <taxon>Endopterygota</taxon>
        <taxon>Lepidoptera</taxon>
        <taxon>Glossata</taxon>
        <taxon>Ditrysia</taxon>
        <taxon>Noctuoidea</taxon>
        <taxon>Erebidae</taxon>
        <taxon>Arctiinae</taxon>
        <taxon>Arctia</taxon>
    </lineage>
</organism>
<feature type="compositionally biased region" description="Basic and acidic residues" evidence="1">
    <location>
        <begin position="64"/>
        <end position="89"/>
    </location>
</feature>
<dbReference type="OrthoDB" id="7367517at2759"/>
<evidence type="ECO:0000313" key="3">
    <source>
        <dbReference type="EMBL" id="CAB3241432.1"/>
    </source>
</evidence>